<feature type="transmembrane region" description="Helical" evidence="8">
    <location>
        <begin position="6"/>
        <end position="27"/>
    </location>
</feature>
<dbReference type="EMBL" id="BKCJ010352350">
    <property type="protein sequence ID" value="GEZ99067.1"/>
    <property type="molecule type" value="Genomic_DNA"/>
</dbReference>
<dbReference type="AlphaFoldDB" id="A0A699IZG3"/>
<evidence type="ECO:0000256" key="4">
    <source>
        <dbReference type="ARBA" id="ARBA00022679"/>
    </source>
</evidence>
<dbReference type="InterPro" id="IPR007016">
    <property type="entry name" value="O-antigen_ligase-rel_domated"/>
</dbReference>
<dbReference type="CDD" id="cd04186">
    <property type="entry name" value="GT_2_like_c"/>
    <property type="match status" value="1"/>
</dbReference>
<dbReference type="Pfam" id="PF04932">
    <property type="entry name" value="Wzy_C"/>
    <property type="match status" value="1"/>
</dbReference>
<feature type="non-terminal residue" evidence="11">
    <location>
        <position position="1"/>
    </location>
</feature>
<feature type="transmembrane region" description="Helical" evidence="8">
    <location>
        <begin position="307"/>
        <end position="331"/>
    </location>
</feature>
<feature type="transmembrane region" description="Helical" evidence="8">
    <location>
        <begin position="824"/>
        <end position="843"/>
    </location>
</feature>
<comment type="subcellular location">
    <subcellularLocation>
        <location evidence="1">Membrane</location>
        <topology evidence="1">Multi-pass membrane protein</topology>
    </subcellularLocation>
</comment>
<organism evidence="11">
    <name type="scientific">Tanacetum cinerariifolium</name>
    <name type="common">Dalmatian daisy</name>
    <name type="synonym">Chrysanthemum cinerariifolium</name>
    <dbReference type="NCBI Taxonomy" id="118510"/>
    <lineage>
        <taxon>Eukaryota</taxon>
        <taxon>Viridiplantae</taxon>
        <taxon>Streptophyta</taxon>
        <taxon>Embryophyta</taxon>
        <taxon>Tracheophyta</taxon>
        <taxon>Spermatophyta</taxon>
        <taxon>Magnoliopsida</taxon>
        <taxon>eudicotyledons</taxon>
        <taxon>Gunneridae</taxon>
        <taxon>Pentapetalae</taxon>
        <taxon>asterids</taxon>
        <taxon>campanulids</taxon>
        <taxon>Asterales</taxon>
        <taxon>Asteraceae</taxon>
        <taxon>Asteroideae</taxon>
        <taxon>Anthemideae</taxon>
        <taxon>Anthemidinae</taxon>
        <taxon>Tanacetum</taxon>
    </lineage>
</organism>
<feature type="non-terminal residue" evidence="11">
    <location>
        <position position="868"/>
    </location>
</feature>
<reference evidence="11" key="1">
    <citation type="journal article" date="2019" name="Sci. Rep.">
        <title>Draft genome of Tanacetum cinerariifolium, the natural source of mosquito coil.</title>
        <authorList>
            <person name="Yamashiro T."/>
            <person name="Shiraishi A."/>
            <person name="Satake H."/>
            <person name="Nakayama K."/>
        </authorList>
    </citation>
    <scope>NUCLEOTIDE SEQUENCE</scope>
</reference>
<evidence type="ECO:0000259" key="10">
    <source>
        <dbReference type="Pfam" id="PF04932"/>
    </source>
</evidence>
<sequence>IGRHTSTGLPLGMGMDMLLVLTWLAAAFQRPGQLDWGKVKTDLCLLALLWFIINLLEISNPAGASFAGWLGEMRPITLYWVLTVPLCAVVFSKPRDLRLFLLGIKQKVLGVDAMEQQWLNSGPADTHIIWGKLRVFSFYAEAAQFGASQAHIGLVCLILALGPFIWWKRVLFAMASLTTLYGMLISGTRGAMFVLAAGTLIYLILSKQTKVLVMGLLLASGAFIILKYTYIGNSNSDIVRLRSSLDPQDASFQLRLQNQATLRDYLSTRPFGEGVGSIGNWGQQYNADKFISTIAPDSYYVKLWAEYGIVGFIIWFSMMLFILGKCCGIVWNIQNPQLRQKLLALTAGFGGILVSSYGNENITYPNYEVIVVDNDSATEELLPITTQFSNVRLIRSARNLGFAGGNNAGITIANGEYILFLNNDTEVAQDFLEPLVELFESNPLVGIASPKLIFHGTNNLIQYAGCSGINPWTGRSVTFGLLEKDEGQHNTSALTAQIHGAAMMVPMSLIREVGLMPELYFLYYEELDWCEMIKRAGYKSYYVATSTVYHKESVSVVILQTAPLAQRHTYAGLAQVLVIADGLQSSTVHSLRQQGIEVLEVSFERSTKGKALRAALATPPASAYDVAVVLDVDNIMAPDFLQHINQAFMAGYRVVQGHRTAKNFDSPFAVLDACNEEINNHIYRQGHASLGMSAALIGSGMAFEYRFLHQLLEDIGDTSGEDKEMDFRILKAGLKIGYLPHAYVYDEKIPNAEAFTTQRTRWIAAQIEFLQKYFWEGPYQLIRGNVEFFDKVLQTLLVPRMLLLGLLGTLIVLALLGLPGPSALYWAALLAGTAGALLLSLPAKLYNWQVARALWHLPLALISMVIAL</sequence>
<dbReference type="Gene3D" id="3.90.550.10">
    <property type="entry name" value="Spore Coat Polysaccharide Biosynthesis Protein SpsA, Chain A"/>
    <property type="match status" value="2"/>
</dbReference>
<evidence type="ECO:0000256" key="8">
    <source>
        <dbReference type="SAM" id="Phobius"/>
    </source>
</evidence>
<evidence type="ECO:0000259" key="9">
    <source>
        <dbReference type="Pfam" id="PF00535"/>
    </source>
</evidence>
<keyword evidence="6 8" id="KW-1133">Transmembrane helix</keyword>
<feature type="domain" description="Glycosyltransferase 2-like" evidence="9">
    <location>
        <begin position="362"/>
        <end position="447"/>
    </location>
</feature>
<comment type="caution">
    <text evidence="11">The sequence shown here is derived from an EMBL/GenBank/DDBJ whole genome shotgun (WGS) entry which is preliminary data.</text>
</comment>
<keyword evidence="5 8" id="KW-0812">Transmembrane</keyword>
<proteinExistence type="inferred from homology"/>
<comment type="similarity">
    <text evidence="2">Belongs to the glycosyltransferase 2 family.</text>
</comment>
<evidence type="ECO:0000256" key="1">
    <source>
        <dbReference type="ARBA" id="ARBA00004141"/>
    </source>
</evidence>
<dbReference type="InterPro" id="IPR029044">
    <property type="entry name" value="Nucleotide-diphossugar_trans"/>
</dbReference>
<dbReference type="PANTHER" id="PTHR43179:SF12">
    <property type="entry name" value="GALACTOFURANOSYLTRANSFERASE GLFT2"/>
    <property type="match status" value="1"/>
</dbReference>
<evidence type="ECO:0000256" key="6">
    <source>
        <dbReference type="ARBA" id="ARBA00022989"/>
    </source>
</evidence>
<dbReference type="GO" id="GO:0016757">
    <property type="term" value="F:glycosyltransferase activity"/>
    <property type="evidence" value="ECO:0007669"/>
    <property type="project" value="UniProtKB-KW"/>
</dbReference>
<feature type="domain" description="O-antigen ligase-related" evidence="10">
    <location>
        <begin position="175"/>
        <end position="316"/>
    </location>
</feature>
<dbReference type="InterPro" id="IPR001173">
    <property type="entry name" value="Glyco_trans_2-like"/>
</dbReference>
<dbReference type="Pfam" id="PF00535">
    <property type="entry name" value="Glycos_transf_2"/>
    <property type="match status" value="1"/>
</dbReference>
<feature type="transmembrane region" description="Helical" evidence="8">
    <location>
        <begin position="179"/>
        <end position="204"/>
    </location>
</feature>
<evidence type="ECO:0000313" key="11">
    <source>
        <dbReference type="EMBL" id="GEZ99067.1"/>
    </source>
</evidence>
<dbReference type="SUPFAM" id="SSF53448">
    <property type="entry name" value="Nucleotide-diphospho-sugar transferases"/>
    <property type="match status" value="2"/>
</dbReference>
<dbReference type="PANTHER" id="PTHR43179">
    <property type="entry name" value="RHAMNOSYLTRANSFERASE WBBL"/>
    <property type="match status" value="1"/>
</dbReference>
<evidence type="ECO:0000256" key="5">
    <source>
        <dbReference type="ARBA" id="ARBA00022692"/>
    </source>
</evidence>
<feature type="transmembrane region" description="Helical" evidence="8">
    <location>
        <begin position="801"/>
        <end position="818"/>
    </location>
</feature>
<evidence type="ECO:0000256" key="2">
    <source>
        <dbReference type="ARBA" id="ARBA00006739"/>
    </source>
</evidence>
<accession>A0A699IZG3</accession>
<evidence type="ECO:0000256" key="3">
    <source>
        <dbReference type="ARBA" id="ARBA00022676"/>
    </source>
</evidence>
<feature type="transmembrane region" description="Helical" evidence="8">
    <location>
        <begin position="211"/>
        <end position="231"/>
    </location>
</feature>
<evidence type="ECO:0000256" key="7">
    <source>
        <dbReference type="ARBA" id="ARBA00023136"/>
    </source>
</evidence>
<gene>
    <name evidence="11" type="ORF">Tci_571040</name>
</gene>
<dbReference type="GO" id="GO:0016020">
    <property type="term" value="C:membrane"/>
    <property type="evidence" value="ECO:0007669"/>
    <property type="project" value="UniProtKB-SubCell"/>
</dbReference>
<dbReference type="Pfam" id="PF13641">
    <property type="entry name" value="Glyco_tranf_2_3"/>
    <property type="match status" value="1"/>
</dbReference>
<keyword evidence="3" id="KW-0328">Glycosyltransferase</keyword>
<feature type="transmembrane region" description="Helical" evidence="8">
    <location>
        <begin position="150"/>
        <end position="167"/>
    </location>
</feature>
<keyword evidence="7 8" id="KW-0472">Membrane</keyword>
<keyword evidence="4" id="KW-0808">Transferase</keyword>
<name>A0A699IZG3_TANCI</name>
<protein>
    <submittedName>
        <fullName evidence="11">Uncharacterized protein</fullName>
    </submittedName>
</protein>